<dbReference type="PATRIC" id="fig|1433126.3.peg.1285"/>
<protein>
    <recommendedName>
        <fullName evidence="1">Rhodanese domain-containing protein</fullName>
    </recommendedName>
</protein>
<dbReference type="Pfam" id="PF00581">
    <property type="entry name" value="Rhodanese"/>
    <property type="match status" value="1"/>
</dbReference>
<keyword evidence="3" id="KW-1185">Reference proteome</keyword>
<dbReference type="EMBL" id="HG934468">
    <property type="protein sequence ID" value="CDN31388.1"/>
    <property type="molecule type" value="Genomic_DNA"/>
</dbReference>
<proteinExistence type="predicted"/>
<evidence type="ECO:0000259" key="1">
    <source>
        <dbReference type="PROSITE" id="PS50206"/>
    </source>
</evidence>
<evidence type="ECO:0000313" key="3">
    <source>
        <dbReference type="Proteomes" id="UP000027616"/>
    </source>
</evidence>
<dbReference type="PROSITE" id="PS50206">
    <property type="entry name" value="RHODANESE_3"/>
    <property type="match status" value="1"/>
</dbReference>
<accession>A0A060RC90</accession>
<dbReference type="OrthoDB" id="1450994at2"/>
<dbReference type="InterPro" id="IPR050229">
    <property type="entry name" value="GlpE_sulfurtransferase"/>
</dbReference>
<dbReference type="eggNOG" id="COG0607">
    <property type="taxonomic scope" value="Bacteria"/>
</dbReference>
<organism evidence="2 3">
    <name type="scientific">Mucinivorans hirudinis</name>
    <dbReference type="NCBI Taxonomy" id="1433126"/>
    <lineage>
        <taxon>Bacteria</taxon>
        <taxon>Pseudomonadati</taxon>
        <taxon>Bacteroidota</taxon>
        <taxon>Bacteroidia</taxon>
        <taxon>Bacteroidales</taxon>
        <taxon>Rikenellaceae</taxon>
        <taxon>Mucinivorans</taxon>
    </lineage>
</organism>
<dbReference type="Proteomes" id="UP000027616">
    <property type="component" value="Chromosome I"/>
</dbReference>
<gene>
    <name evidence="2" type="ORF">BN938_1299</name>
</gene>
<dbReference type="PANTHER" id="PTHR43031:SF18">
    <property type="entry name" value="RHODANESE-RELATED SULFURTRANSFERASES"/>
    <property type="match status" value="1"/>
</dbReference>
<evidence type="ECO:0000313" key="2">
    <source>
        <dbReference type="EMBL" id="CDN31388.1"/>
    </source>
</evidence>
<feature type="domain" description="Rhodanese" evidence="1">
    <location>
        <begin position="33"/>
        <end position="120"/>
    </location>
</feature>
<dbReference type="SUPFAM" id="SSF52821">
    <property type="entry name" value="Rhodanese/Cell cycle control phosphatase"/>
    <property type="match status" value="1"/>
</dbReference>
<dbReference type="AlphaFoldDB" id="A0A060RC90"/>
<dbReference type="HOGENOM" id="CLU_089574_1_0_10"/>
<dbReference type="InterPro" id="IPR001763">
    <property type="entry name" value="Rhodanese-like_dom"/>
</dbReference>
<sequence length="120" mass="13208">MIVALLFAGRGYAQQEGVKFVSQSNAEFAKTISDKNVQLVDVRRADEFAQGHIPSAVNIDESAPDFDEKVAEKLDKTKSVALYCRSGGRSKTAARRLSAAGYKVYELDKGFMNWDGKSIK</sequence>
<dbReference type="SMART" id="SM00450">
    <property type="entry name" value="RHOD"/>
    <property type="match status" value="1"/>
</dbReference>
<dbReference type="InterPro" id="IPR036873">
    <property type="entry name" value="Rhodanese-like_dom_sf"/>
</dbReference>
<dbReference type="PANTHER" id="PTHR43031">
    <property type="entry name" value="FAD-DEPENDENT OXIDOREDUCTASE"/>
    <property type="match status" value="1"/>
</dbReference>
<dbReference type="Gene3D" id="3.40.250.10">
    <property type="entry name" value="Rhodanese-like domain"/>
    <property type="match status" value="1"/>
</dbReference>
<name>A0A060RC90_9BACT</name>
<reference evidence="2 3" key="1">
    <citation type="journal article" date="2015" name="Genome Announc.">
        <title>Complete Genome Sequence of the Novel Leech Symbiont Mucinivorans hirudinis M3T.</title>
        <authorList>
            <person name="Nelson M.C."/>
            <person name="Bomar L."/>
            <person name="Graf J."/>
        </authorList>
    </citation>
    <scope>NUCLEOTIDE SEQUENCE [LARGE SCALE GENOMIC DNA]</scope>
    <source>
        <strain evidence="3">M3</strain>
    </source>
</reference>
<dbReference type="CDD" id="cd00158">
    <property type="entry name" value="RHOD"/>
    <property type="match status" value="1"/>
</dbReference>
<dbReference type="STRING" id="1433126.BN938_1299"/>
<dbReference type="KEGG" id="rbc:BN938_1299"/>